<reference evidence="2" key="1">
    <citation type="journal article" date="2014" name="Genome Announc.">
        <title>Draft Genome Sequences of Three Alkaliphilic Bacillus Strains, Bacillus wakoensis JCM 9140T, Bacillus akibai JCM 9157T, and Bacillus hemicellulosilyticus JCM 9152T.</title>
        <authorList>
            <person name="Yuki M."/>
            <person name="Oshima K."/>
            <person name="Suda W."/>
            <person name="Oshida Y."/>
            <person name="Kitamura K."/>
            <person name="Iida T."/>
            <person name="Hattori M."/>
            <person name="Ohkuma M."/>
        </authorList>
    </citation>
    <scope>NUCLEOTIDE SEQUENCE [LARGE SCALE GENOMIC DNA]</scope>
    <source>
        <strain evidence="2">JCM 9140</strain>
    </source>
</reference>
<sequence>MKVYKATMEDVKGVAHLFHLYRVFYEQQSNVEEAERYLSERLTKSESVIFVAKEKDTYVGFVQLYPTFSSVSMTRTWILNDLYVLQEARKNGIAQLLLDKVKQFALDTGAKSIHLETGPDNKIAQSLYEKNGYQKDNIYVRYSLPLA</sequence>
<name>W4Q1M8_9BACI</name>
<dbReference type="InterPro" id="IPR000182">
    <property type="entry name" value="GNAT_dom"/>
</dbReference>
<protein>
    <submittedName>
        <fullName evidence="2">GCN5-related N-acetyltransferase</fullName>
    </submittedName>
</protein>
<evidence type="ECO:0000259" key="1">
    <source>
        <dbReference type="PROSITE" id="PS51186"/>
    </source>
</evidence>
<dbReference type="SUPFAM" id="SSF55729">
    <property type="entry name" value="Acyl-CoA N-acyltransferases (Nat)"/>
    <property type="match status" value="1"/>
</dbReference>
<dbReference type="Pfam" id="PF00583">
    <property type="entry name" value="Acetyltransf_1"/>
    <property type="match status" value="1"/>
</dbReference>
<keyword evidence="2" id="KW-0808">Transferase</keyword>
<dbReference type="InterPro" id="IPR016181">
    <property type="entry name" value="Acyl_CoA_acyltransferase"/>
</dbReference>
<dbReference type="PANTHER" id="PTHR43072:SF58">
    <property type="entry name" value="N-ACETYLTRANSFERASE DOMAIN-CONTAINING PROTEIN"/>
    <property type="match status" value="1"/>
</dbReference>
<accession>W4Q1M8</accession>
<dbReference type="AlphaFoldDB" id="W4Q1M8"/>
<feature type="domain" description="N-acetyltransferase" evidence="1">
    <location>
        <begin position="1"/>
        <end position="147"/>
    </location>
</feature>
<dbReference type="PANTHER" id="PTHR43072">
    <property type="entry name" value="N-ACETYLTRANSFERASE"/>
    <property type="match status" value="1"/>
</dbReference>
<dbReference type="CDD" id="cd04301">
    <property type="entry name" value="NAT_SF"/>
    <property type="match status" value="1"/>
</dbReference>
<keyword evidence="3" id="KW-1185">Reference proteome</keyword>
<dbReference type="RefSeq" id="WP_034744343.1">
    <property type="nucleotide sequence ID" value="NZ_BAUT01000012.1"/>
</dbReference>
<evidence type="ECO:0000313" key="3">
    <source>
        <dbReference type="Proteomes" id="UP000018890"/>
    </source>
</evidence>
<dbReference type="PROSITE" id="PS51186">
    <property type="entry name" value="GNAT"/>
    <property type="match status" value="1"/>
</dbReference>
<dbReference type="Gene3D" id="3.40.630.30">
    <property type="match status" value="1"/>
</dbReference>
<dbReference type="GO" id="GO:0016747">
    <property type="term" value="F:acyltransferase activity, transferring groups other than amino-acyl groups"/>
    <property type="evidence" value="ECO:0007669"/>
    <property type="project" value="InterPro"/>
</dbReference>
<evidence type="ECO:0000313" key="2">
    <source>
        <dbReference type="EMBL" id="GAE25633.1"/>
    </source>
</evidence>
<comment type="caution">
    <text evidence="2">The sequence shown here is derived from an EMBL/GenBank/DDBJ whole genome shotgun (WGS) entry which is preliminary data.</text>
</comment>
<dbReference type="STRING" id="1236970.JCM9140_1640"/>
<dbReference type="EMBL" id="BAUT01000012">
    <property type="protein sequence ID" value="GAE25633.1"/>
    <property type="molecule type" value="Genomic_DNA"/>
</dbReference>
<dbReference type="Proteomes" id="UP000018890">
    <property type="component" value="Unassembled WGS sequence"/>
</dbReference>
<organism evidence="2 3">
    <name type="scientific">Halalkalibacter wakoensis JCM 9140</name>
    <dbReference type="NCBI Taxonomy" id="1236970"/>
    <lineage>
        <taxon>Bacteria</taxon>
        <taxon>Bacillati</taxon>
        <taxon>Bacillota</taxon>
        <taxon>Bacilli</taxon>
        <taxon>Bacillales</taxon>
        <taxon>Bacillaceae</taxon>
        <taxon>Halalkalibacter</taxon>
    </lineage>
</organism>
<proteinExistence type="predicted"/>
<gene>
    <name evidence="2" type="ORF">JCM9140_1640</name>
</gene>
<dbReference type="OrthoDB" id="9792929at2"/>